<dbReference type="AlphaFoldDB" id="A0A1I8EDG9"/>
<name>A0A1I8EDG9_WUCBA</name>
<sequence>MRKEHLDIMGGNNSTPKSDTMMDHQPYPDMNVIFKSIPKMMQVADDMHRMTNYIMDLRNMTLALVCLTVIGVFLFLIVKLTQRRSSAARRKRELGHRIESLEDRSLPRHTHYGAYHGYLDSWHDSRNQKVSGVGATVIDIEKMPMNQSRDNSSHNETTTTPLETPNLLNGHAHKRSEPVKLVVEDLPLSDDFPDYKRISFSMKNFGNRTQSSQIQAVNIEVPI</sequence>
<protein>
    <submittedName>
        <fullName evidence="3">Uncharacterized protein</fullName>
    </submittedName>
</protein>
<feature type="region of interest" description="Disordered" evidence="1">
    <location>
        <begin position="145"/>
        <end position="172"/>
    </location>
</feature>
<keyword evidence="2" id="KW-0812">Transmembrane</keyword>
<keyword evidence="2" id="KW-1133">Transmembrane helix</keyword>
<proteinExistence type="predicted"/>
<organism evidence="3">
    <name type="scientific">Wuchereria bancrofti</name>
    <dbReference type="NCBI Taxonomy" id="6293"/>
    <lineage>
        <taxon>Eukaryota</taxon>
        <taxon>Metazoa</taxon>
        <taxon>Ecdysozoa</taxon>
        <taxon>Nematoda</taxon>
        <taxon>Chromadorea</taxon>
        <taxon>Rhabditida</taxon>
        <taxon>Spirurina</taxon>
        <taxon>Spiruromorpha</taxon>
        <taxon>Filarioidea</taxon>
        <taxon>Onchocercidae</taxon>
        <taxon>Wuchereria</taxon>
    </lineage>
</organism>
<keyword evidence="2" id="KW-0472">Membrane</keyword>
<accession>A0A1I8EDG9</accession>
<feature type="region of interest" description="Disordered" evidence="1">
    <location>
        <begin position="1"/>
        <end position="22"/>
    </location>
</feature>
<dbReference type="WBParaSite" id="maker-PairedContig_1573-snap-gene-0.1-mRNA-1">
    <property type="protein sequence ID" value="maker-PairedContig_1573-snap-gene-0.1-mRNA-1"/>
    <property type="gene ID" value="maker-PairedContig_1573-snap-gene-0.1"/>
</dbReference>
<feature type="compositionally biased region" description="Low complexity" evidence="1">
    <location>
        <begin position="155"/>
        <end position="169"/>
    </location>
</feature>
<reference evidence="3" key="1">
    <citation type="submission" date="2016-11" db="UniProtKB">
        <authorList>
            <consortium name="WormBaseParasite"/>
        </authorList>
    </citation>
    <scope>IDENTIFICATION</scope>
    <source>
        <strain evidence="3">pt0022</strain>
    </source>
</reference>
<evidence type="ECO:0000313" key="3">
    <source>
        <dbReference type="WBParaSite" id="maker-PairedContig_1573-snap-gene-0.1-mRNA-1"/>
    </source>
</evidence>
<evidence type="ECO:0000256" key="2">
    <source>
        <dbReference type="SAM" id="Phobius"/>
    </source>
</evidence>
<evidence type="ECO:0000256" key="1">
    <source>
        <dbReference type="SAM" id="MobiDB-lite"/>
    </source>
</evidence>
<feature type="transmembrane region" description="Helical" evidence="2">
    <location>
        <begin position="60"/>
        <end position="81"/>
    </location>
</feature>